<dbReference type="EMBL" id="NBCO01000010">
    <property type="protein sequence ID" value="ORC90035.1"/>
    <property type="molecule type" value="Genomic_DNA"/>
</dbReference>
<feature type="chain" id="PRO_5012755334" evidence="1">
    <location>
        <begin position="28"/>
        <end position="131"/>
    </location>
</feature>
<accession>A0A1X0NZC5</accession>
<evidence type="ECO:0000313" key="2">
    <source>
        <dbReference type="EMBL" id="ORC90035.1"/>
    </source>
</evidence>
<protein>
    <submittedName>
        <fullName evidence="2">Uncharacterized protein</fullName>
    </submittedName>
</protein>
<dbReference type="RefSeq" id="XP_028884101.1">
    <property type="nucleotide sequence ID" value="XM_029024794.1"/>
</dbReference>
<dbReference type="Proteomes" id="UP000192257">
    <property type="component" value="Unassembled WGS sequence"/>
</dbReference>
<reference evidence="2 3" key="1">
    <citation type="submission" date="2017-03" db="EMBL/GenBank/DDBJ databases">
        <title>An alternative strategy for trypanosome survival in the mammalian bloodstream revealed through genome and transcriptome analysis of the ubiquitous bovine parasite Trypanosoma (Megatrypanum) theileri.</title>
        <authorList>
            <person name="Kelly S."/>
            <person name="Ivens A."/>
            <person name="Mott A."/>
            <person name="O'Neill E."/>
            <person name="Emms D."/>
            <person name="Macleod O."/>
            <person name="Voorheis P."/>
            <person name="Matthews J."/>
            <person name="Matthews K."/>
            <person name="Carrington M."/>
        </authorList>
    </citation>
    <scope>NUCLEOTIDE SEQUENCE [LARGE SCALE GENOMIC DNA]</scope>
    <source>
        <strain evidence="2">Edinburgh</strain>
    </source>
</reference>
<gene>
    <name evidence="2" type="ORF">TM35_000103030</name>
</gene>
<name>A0A1X0NZC5_9TRYP</name>
<dbReference type="AlphaFoldDB" id="A0A1X0NZC5"/>
<evidence type="ECO:0000313" key="3">
    <source>
        <dbReference type="Proteomes" id="UP000192257"/>
    </source>
</evidence>
<keyword evidence="1" id="KW-0732">Signal</keyword>
<proteinExistence type="predicted"/>
<sequence length="131" mass="13880">MMMMMTRVMCVLAVVLCCACGYTMTAAASTPGQPKAEMAYDWGWEGFLAGTSYKYKECMKNSSLTFDGKNCTALGFINKTAASGSAASAKSPANGNQEARLVVVFGPITQKIYDKHCGNNSAVTINGKTCS</sequence>
<feature type="signal peptide" evidence="1">
    <location>
        <begin position="1"/>
        <end position="27"/>
    </location>
</feature>
<comment type="caution">
    <text evidence="2">The sequence shown here is derived from an EMBL/GenBank/DDBJ whole genome shotgun (WGS) entry which is preliminary data.</text>
</comment>
<dbReference type="GeneID" id="39984574"/>
<keyword evidence="3" id="KW-1185">Reference proteome</keyword>
<feature type="non-terminal residue" evidence="2">
    <location>
        <position position="131"/>
    </location>
</feature>
<dbReference type="VEuPathDB" id="TriTrypDB:TM35_000103030"/>
<evidence type="ECO:0000256" key="1">
    <source>
        <dbReference type="SAM" id="SignalP"/>
    </source>
</evidence>
<organism evidence="2 3">
    <name type="scientific">Trypanosoma theileri</name>
    <dbReference type="NCBI Taxonomy" id="67003"/>
    <lineage>
        <taxon>Eukaryota</taxon>
        <taxon>Discoba</taxon>
        <taxon>Euglenozoa</taxon>
        <taxon>Kinetoplastea</taxon>
        <taxon>Metakinetoplastina</taxon>
        <taxon>Trypanosomatida</taxon>
        <taxon>Trypanosomatidae</taxon>
        <taxon>Trypanosoma</taxon>
    </lineage>
</organism>